<feature type="signal peptide" evidence="1">
    <location>
        <begin position="1"/>
        <end position="16"/>
    </location>
</feature>
<gene>
    <name evidence="2" type="ORF">BN1723_001942</name>
</gene>
<feature type="chain" id="PRO_5002565427" evidence="1">
    <location>
        <begin position="17"/>
        <end position="375"/>
    </location>
</feature>
<evidence type="ECO:0000313" key="3">
    <source>
        <dbReference type="Proteomes" id="UP000045706"/>
    </source>
</evidence>
<dbReference type="EMBL" id="CVQI01003335">
    <property type="protein sequence ID" value="CRK12694.1"/>
    <property type="molecule type" value="Genomic_DNA"/>
</dbReference>
<protein>
    <submittedName>
        <fullName evidence="2">Uncharacterized protein</fullName>
    </submittedName>
</protein>
<name>A0A0G4KSC3_VERLO</name>
<dbReference type="AlphaFoldDB" id="A0A0G4KSC3"/>
<reference evidence="3" key="1">
    <citation type="submission" date="2015-05" db="EMBL/GenBank/DDBJ databases">
        <authorList>
            <person name="Fogelqvist Johan"/>
        </authorList>
    </citation>
    <scope>NUCLEOTIDE SEQUENCE [LARGE SCALE GENOMIC DNA]</scope>
</reference>
<evidence type="ECO:0000313" key="2">
    <source>
        <dbReference type="EMBL" id="CRK12694.1"/>
    </source>
</evidence>
<accession>A0A0G4KSC3</accession>
<sequence>MASWVDFSGIPLLLLGRLLHLKVVHPGGGLGLGHDKDLEDVIDNLDAAGGQDLEQRHLLAPPHEAAGDRLDVALGGVEGVGGGAVPGQREDVAQVVGQDVGLAKGLDKVRLEVGRVQQHDGHDEAAARVLLVRHEADAGGLVLRVDGEAVGAGVVGLVDAADGQQGPARAVQRLDVARVQAQREPAVEPAGAVVAQLELARAAVDVEGLEAGAQGGDVLGRVVDLGLDLVPVARHLALGPPRRLAAPPRLLARQQHVDALGVKGAGVGPAARAEALVALVLEVGAVLERRALKSERLQRRHRLVVLVELRHEERRRLQVGVHLVHRATDGRRGTRCALGLGRCLALCEHRLQLSRDVVDLHRGARCCRVLCVVFS</sequence>
<evidence type="ECO:0000256" key="1">
    <source>
        <dbReference type="SAM" id="SignalP"/>
    </source>
</evidence>
<proteinExistence type="predicted"/>
<organism evidence="2 3">
    <name type="scientific">Verticillium longisporum</name>
    <name type="common">Verticillium dahliae var. longisporum</name>
    <dbReference type="NCBI Taxonomy" id="100787"/>
    <lineage>
        <taxon>Eukaryota</taxon>
        <taxon>Fungi</taxon>
        <taxon>Dikarya</taxon>
        <taxon>Ascomycota</taxon>
        <taxon>Pezizomycotina</taxon>
        <taxon>Sordariomycetes</taxon>
        <taxon>Hypocreomycetidae</taxon>
        <taxon>Glomerellales</taxon>
        <taxon>Plectosphaerellaceae</taxon>
        <taxon>Verticillium</taxon>
    </lineage>
</organism>
<dbReference type="Proteomes" id="UP000045706">
    <property type="component" value="Unassembled WGS sequence"/>
</dbReference>
<keyword evidence="1" id="KW-0732">Signal</keyword>